<feature type="chain" id="PRO_5041932643" description="Secreted protein (Por secretion system target)" evidence="2">
    <location>
        <begin position="20"/>
        <end position="1897"/>
    </location>
</feature>
<dbReference type="Proteomes" id="UP001185092">
    <property type="component" value="Unassembled WGS sequence"/>
</dbReference>
<comment type="caution">
    <text evidence="5">The sequence shown here is derived from an EMBL/GenBank/DDBJ whole genome shotgun (WGS) entry which is preliminary data.</text>
</comment>
<feature type="domain" description="Secretion system C-terminal sorting" evidence="3">
    <location>
        <begin position="1827"/>
        <end position="1896"/>
    </location>
</feature>
<dbReference type="Pfam" id="PF18962">
    <property type="entry name" value="Por_Secre_tail"/>
    <property type="match status" value="1"/>
</dbReference>
<dbReference type="EMBL" id="JAVDQD010000008">
    <property type="protein sequence ID" value="MDR6241435.1"/>
    <property type="molecule type" value="Genomic_DNA"/>
</dbReference>
<proteinExistence type="predicted"/>
<protein>
    <recommendedName>
        <fullName evidence="7">Secreted protein (Por secretion system target)</fullName>
    </recommendedName>
</protein>
<gene>
    <name evidence="5" type="ORF">HNQ88_004522</name>
</gene>
<dbReference type="Pfam" id="PF20009">
    <property type="entry name" value="GEVED"/>
    <property type="match status" value="1"/>
</dbReference>
<evidence type="ECO:0000256" key="2">
    <source>
        <dbReference type="SAM" id="SignalP"/>
    </source>
</evidence>
<evidence type="ECO:0000256" key="1">
    <source>
        <dbReference type="SAM" id="MobiDB-lite"/>
    </source>
</evidence>
<feature type="domain" description="GEVED" evidence="4">
    <location>
        <begin position="476"/>
        <end position="553"/>
    </location>
</feature>
<evidence type="ECO:0000259" key="4">
    <source>
        <dbReference type="Pfam" id="PF20009"/>
    </source>
</evidence>
<dbReference type="InterPro" id="IPR013783">
    <property type="entry name" value="Ig-like_fold"/>
</dbReference>
<evidence type="ECO:0008006" key="7">
    <source>
        <dbReference type="Google" id="ProtNLM"/>
    </source>
</evidence>
<dbReference type="Gene3D" id="3.40.390.10">
    <property type="entry name" value="Collagenase (Catalytic Domain)"/>
    <property type="match status" value="1"/>
</dbReference>
<organism evidence="5 6">
    <name type="scientific">Aureibacter tunicatorum</name>
    <dbReference type="NCBI Taxonomy" id="866807"/>
    <lineage>
        <taxon>Bacteria</taxon>
        <taxon>Pseudomonadati</taxon>
        <taxon>Bacteroidota</taxon>
        <taxon>Cytophagia</taxon>
        <taxon>Cytophagales</taxon>
        <taxon>Persicobacteraceae</taxon>
        <taxon>Aureibacter</taxon>
    </lineage>
</organism>
<feature type="compositionally biased region" description="Basic and acidic residues" evidence="1">
    <location>
        <begin position="222"/>
        <end position="241"/>
    </location>
</feature>
<dbReference type="InterPro" id="IPR024079">
    <property type="entry name" value="MetalloPept_cat_dom_sf"/>
</dbReference>
<accession>A0AAE4BUU9</accession>
<keyword evidence="2" id="KW-0732">Signal</keyword>
<feature type="signal peptide" evidence="2">
    <location>
        <begin position="1"/>
        <end position="19"/>
    </location>
</feature>
<dbReference type="SUPFAM" id="SSF55486">
    <property type="entry name" value="Metalloproteases ('zincins'), catalytic domain"/>
    <property type="match status" value="1"/>
</dbReference>
<dbReference type="InterPro" id="IPR026444">
    <property type="entry name" value="Secre_tail"/>
</dbReference>
<dbReference type="RefSeq" id="WP_309942201.1">
    <property type="nucleotide sequence ID" value="NZ_AP025306.1"/>
</dbReference>
<evidence type="ECO:0000259" key="3">
    <source>
        <dbReference type="Pfam" id="PF18962"/>
    </source>
</evidence>
<dbReference type="GO" id="GO:0008237">
    <property type="term" value="F:metallopeptidase activity"/>
    <property type="evidence" value="ECO:0007669"/>
    <property type="project" value="InterPro"/>
</dbReference>
<dbReference type="InterPro" id="IPR045474">
    <property type="entry name" value="GEVED"/>
</dbReference>
<name>A0AAE4BUU9_9BACT</name>
<reference evidence="5" key="1">
    <citation type="submission" date="2023-07" db="EMBL/GenBank/DDBJ databases">
        <title>Genomic Encyclopedia of Type Strains, Phase IV (KMG-IV): sequencing the most valuable type-strain genomes for metagenomic binning, comparative biology and taxonomic classification.</title>
        <authorList>
            <person name="Goeker M."/>
        </authorList>
    </citation>
    <scope>NUCLEOTIDE SEQUENCE</scope>
    <source>
        <strain evidence="5">DSM 26174</strain>
    </source>
</reference>
<sequence length="1897" mass="206828">MRKLYLSFLLVFMAGWSYAQNDKCGTNYFTYEQIQQIRESAKQYQSSRRTAANQITSVPVQFHFIHPNDPSHAEVASIEEANMLLAWMNHDFEPADLTFFFKEAPIYVNHTASWDNFTSAKEEAMAAESEADDALNIYFVKEIQGDVAGYARAPLPNKSSNRIVMEHRYAGDQGVVSHEVGHYFSLPHTFQNTEGGPNGNLSENVARSGSEFNADAAGDFISDTHADPGVDENRAQTDRYGRTYTPPTDNLMSYYSSSDIMIFTPGQYEQVKYGVSRRKFFMYEWARPEYSWDASPASVNAVENLSAEFAMNKITLSWDDVADNETGYIIYRSRSASSGFRALPGKGLAPGAETYTDDYMLEHRTKYYYKIVPSNGDPLADWPVIGIETPLMYCLPPYPFTCIFKLNGVAVSNSQGEPLMSNINNECNQIGTGRIGFNNVNYILGDYSNSIPSFDMTPGEEYSFSFNLDQGQPGNISIWIDFDQNGVYNTDEIVFQNISVVDGSENSVLIPANANTGLTKMRIRYEIAGIQTPIEDPCGIARTPGETEEYAVNILGDNPACNILSVSAGEQSACEEVLNTYTQSIVVEYKGAPTDGYLNVNGQHFPITGSPQVVELVDLDSDGIPVDVMVGFSDNDDCEYLVTELFTAPESCMPKIIKATAMAGSCNSQTNLHNQEIVIEYENEVAGGSLLINGKKYATTGSPQTVIFEDIESNGQEHIYEVAFLNYPSRVTTTSVNARNSCKPQCNFVFANIVATGECVDGLFELQLFTQYKNAPAGDLIINGQVAPINKDALPDAQGNIFQFVTMNFPARGGNMDLEVYFSEEPSCRYFEEQAIESPASCAPLPEIVNASIGNQSACDQATNTYSQEVIISYNNPPIGGKLKVNSQEFDIASSPQTILLEGLVSDGALVDLNVEFASDQQSLVVFEDLFTAPSDCFQSNCNITSIALGERGICDPLHNTYTQNVIVSYQAAPATGHLVVNGQNYAIEASPMTVTLMNLPSDGTSIDVAAFFEEDPNCKMVETSLFTGPNGCDDNTPICSISNITAGIQSACDPLTNSYSQDIIIAYEEAPSTGGIIINGQRFDLSASPMTITLTNLLSDGGAVDVEARFEDNKACKYESEALFNAPFDCSPSCNIIDVAKNGRTQCNPTTNTFKQKLTITYDNAPSSGKLNVNGQEFDITQSPQQVQLIDLPSDGLENDVTVFFTADQSCSYTKEKVFKSRNSCLPACSITGIASGIQSVCDPLTNTYSQEVIIAYEDAPATGGLVVNGEVFALTASPMTVILSGLTSDGNAVDVDAHFENELECKFESIALFTAPVNCTPVCSISEISLGVQSICDPLTNTYSQEVIISYEDAPATGGLVVNGEVFALTASPMSVMLTGLTSNGNVVDVEAHFESEIECKFESVALFTAPVDCTPSCNILDVAKNGRTQCDPATNTFKQKLTITYENAPSSGKLNVNGQEFEITSSPQKIQLVDLESNGLQNDVTVYFTENSACSFTKEKVFKSRNSCLPVCSITGITTGIQSVCDPLTNTYSQEVIIVYEDAPATGGLVVNGEVFALTASPMTVTLTGLISDGNTVDVDAHFENDLECKFESIALFTAPVDCTPSCNILDVAKNGRTQCDPATNTFKQKLTITYENAPTSGKLNVNGQEFEIKSSPQKVQLVDLESNGLQKDVTVYFTENSACSFTKEKVFKSRNSCLPKECLIKSVELGATSECNISTNTFSQEVVVSFDRGELTEILELFVRFGLEELRYTYTLGAGDASEATVLLEGLPSNSNLMDLEVRFVEEQSCSLLKTEFILAKSSCRHELVLGDDRISILESITISPNPASDLLRIDGLKSQMINLDFYDLSGRLIYTVSAISEDRIDISEIKAGIYILEIQTKQGLVKERLVVK</sequence>
<evidence type="ECO:0000313" key="5">
    <source>
        <dbReference type="EMBL" id="MDR6241435.1"/>
    </source>
</evidence>
<keyword evidence="6" id="KW-1185">Reference proteome</keyword>
<dbReference type="NCBIfam" id="TIGR04183">
    <property type="entry name" value="Por_Secre_tail"/>
    <property type="match status" value="1"/>
</dbReference>
<dbReference type="Gene3D" id="2.60.40.10">
    <property type="entry name" value="Immunoglobulins"/>
    <property type="match status" value="1"/>
</dbReference>
<evidence type="ECO:0000313" key="6">
    <source>
        <dbReference type="Proteomes" id="UP001185092"/>
    </source>
</evidence>
<feature type="region of interest" description="Disordered" evidence="1">
    <location>
        <begin position="220"/>
        <end position="243"/>
    </location>
</feature>